<dbReference type="SUPFAM" id="SSF54928">
    <property type="entry name" value="RNA-binding domain, RBD"/>
    <property type="match status" value="1"/>
</dbReference>
<dbReference type="InterPro" id="IPR012677">
    <property type="entry name" value="Nucleotide-bd_a/b_plait_sf"/>
</dbReference>
<evidence type="ECO:0000313" key="5">
    <source>
        <dbReference type="Proteomes" id="UP001157006"/>
    </source>
</evidence>
<keyword evidence="5" id="KW-1185">Reference proteome</keyword>
<dbReference type="GO" id="GO:0005686">
    <property type="term" value="C:U2 snRNP"/>
    <property type="evidence" value="ECO:0007669"/>
    <property type="project" value="TreeGrafter"/>
</dbReference>
<organism evidence="4 5">
    <name type="scientific">Vicia faba</name>
    <name type="common">Broad bean</name>
    <name type="synonym">Faba vulgaris</name>
    <dbReference type="NCBI Taxonomy" id="3906"/>
    <lineage>
        <taxon>Eukaryota</taxon>
        <taxon>Viridiplantae</taxon>
        <taxon>Streptophyta</taxon>
        <taxon>Embryophyta</taxon>
        <taxon>Tracheophyta</taxon>
        <taxon>Spermatophyta</taxon>
        <taxon>Magnoliopsida</taxon>
        <taxon>eudicotyledons</taxon>
        <taxon>Gunneridae</taxon>
        <taxon>Pentapetalae</taxon>
        <taxon>rosids</taxon>
        <taxon>fabids</taxon>
        <taxon>Fabales</taxon>
        <taxon>Fabaceae</taxon>
        <taxon>Papilionoideae</taxon>
        <taxon>50 kb inversion clade</taxon>
        <taxon>NPAAA clade</taxon>
        <taxon>Hologalegina</taxon>
        <taxon>IRL clade</taxon>
        <taxon>Fabeae</taxon>
        <taxon>Vicia</taxon>
    </lineage>
</organism>
<accession>A0AAV1AMA5</accession>
<dbReference type="EMBL" id="OX451739">
    <property type="protein sequence ID" value="CAI8610497.1"/>
    <property type="molecule type" value="Genomic_DNA"/>
</dbReference>
<dbReference type="AlphaFoldDB" id="A0AAV1AMA5"/>
<dbReference type="GO" id="GO:0000398">
    <property type="term" value="P:mRNA splicing, via spliceosome"/>
    <property type="evidence" value="ECO:0007669"/>
    <property type="project" value="TreeGrafter"/>
</dbReference>
<dbReference type="GO" id="GO:0071011">
    <property type="term" value="C:precatalytic spliceosome"/>
    <property type="evidence" value="ECO:0007669"/>
    <property type="project" value="TreeGrafter"/>
</dbReference>
<keyword evidence="1 2" id="KW-0694">RNA-binding</keyword>
<evidence type="ECO:0000256" key="2">
    <source>
        <dbReference type="PROSITE-ProRule" id="PRU00176"/>
    </source>
</evidence>
<proteinExistence type="predicted"/>
<dbReference type="GO" id="GO:0071013">
    <property type="term" value="C:catalytic step 2 spliceosome"/>
    <property type="evidence" value="ECO:0007669"/>
    <property type="project" value="TreeGrafter"/>
</dbReference>
<dbReference type="InterPro" id="IPR035979">
    <property type="entry name" value="RBD_domain_sf"/>
</dbReference>
<dbReference type="InterPro" id="IPR051847">
    <property type="entry name" value="RNA_proc/Spliceosome_comp"/>
</dbReference>
<dbReference type="PROSITE" id="PS50102">
    <property type="entry name" value="RRM"/>
    <property type="match status" value="1"/>
</dbReference>
<dbReference type="PANTHER" id="PTHR45880:SF2">
    <property type="entry name" value="GLYCINE-RICH RNA-BINDING PROTEIN 4, MITOCHONDRIAL ISOFORM X1"/>
    <property type="match status" value="1"/>
</dbReference>
<dbReference type="InterPro" id="IPR000504">
    <property type="entry name" value="RRM_dom"/>
</dbReference>
<evidence type="ECO:0000256" key="1">
    <source>
        <dbReference type="ARBA" id="ARBA00022884"/>
    </source>
</evidence>
<dbReference type="Pfam" id="PF00076">
    <property type="entry name" value="RRM_1"/>
    <property type="match status" value="1"/>
</dbReference>
<dbReference type="GO" id="GO:0003723">
    <property type="term" value="F:RNA binding"/>
    <property type="evidence" value="ECO:0007669"/>
    <property type="project" value="UniProtKB-UniRule"/>
</dbReference>
<dbReference type="Gene3D" id="3.30.70.330">
    <property type="match status" value="1"/>
</dbReference>
<dbReference type="Proteomes" id="UP001157006">
    <property type="component" value="Chromosome 4"/>
</dbReference>
<name>A0AAV1AMA5_VICFA</name>
<evidence type="ECO:0000313" key="4">
    <source>
        <dbReference type="EMBL" id="CAI8610497.1"/>
    </source>
</evidence>
<feature type="domain" description="RRM" evidence="3">
    <location>
        <begin position="80"/>
        <end position="158"/>
    </location>
</feature>
<gene>
    <name evidence="4" type="ORF">VFH_IV185320</name>
</gene>
<sequence>MALGSGSLFKPQIALFPRSVNSKQSQSKITFSPPTKFPTTLSLSISASNVLRNAPFPLFCCIADSTSSTSSVECNMPSSTKIFIKGLPLSTSEVYLAEVFSVFGEVTKVKLLKDKESGQSLGFAYIWFFDEESAQSAANETNGKFFDGRFIYVTIAKPGSSKNLKRRKVYKF</sequence>
<dbReference type="PANTHER" id="PTHR45880">
    <property type="entry name" value="RNA-BINDING MOTIF PROTEIN, X-LINKED 2"/>
    <property type="match status" value="1"/>
</dbReference>
<protein>
    <recommendedName>
        <fullName evidence="3">RRM domain-containing protein</fullName>
    </recommendedName>
</protein>
<reference evidence="4 5" key="1">
    <citation type="submission" date="2023-01" db="EMBL/GenBank/DDBJ databases">
        <authorList>
            <person name="Kreplak J."/>
        </authorList>
    </citation>
    <scope>NUCLEOTIDE SEQUENCE [LARGE SCALE GENOMIC DNA]</scope>
</reference>
<evidence type="ECO:0000259" key="3">
    <source>
        <dbReference type="PROSITE" id="PS50102"/>
    </source>
</evidence>
<dbReference type="SMART" id="SM00360">
    <property type="entry name" value="RRM"/>
    <property type="match status" value="1"/>
</dbReference>